<dbReference type="InterPro" id="IPR019734">
    <property type="entry name" value="TPR_rpt"/>
</dbReference>
<dbReference type="AlphaFoldDB" id="A0A6N7YIU5"/>
<protein>
    <submittedName>
        <fullName evidence="5">AfsR/SARP family transcriptional regulator</fullName>
    </submittedName>
</protein>
<name>A0A6N7YIU5_9PSEU</name>
<dbReference type="Pfam" id="PF03704">
    <property type="entry name" value="BTAD"/>
    <property type="match status" value="1"/>
</dbReference>
<dbReference type="InterPro" id="IPR016032">
    <property type="entry name" value="Sig_transdc_resp-reg_C-effctor"/>
</dbReference>
<organism evidence="5 6">
    <name type="scientific">Amycolatopsis pithecellobii</name>
    <dbReference type="NCBI Taxonomy" id="664692"/>
    <lineage>
        <taxon>Bacteria</taxon>
        <taxon>Bacillati</taxon>
        <taxon>Actinomycetota</taxon>
        <taxon>Actinomycetes</taxon>
        <taxon>Pseudonocardiales</taxon>
        <taxon>Pseudonocardiaceae</taxon>
        <taxon>Amycolatopsis</taxon>
    </lineage>
</organism>
<dbReference type="PANTHER" id="PTHR47691:SF3">
    <property type="entry name" value="HTH-TYPE TRANSCRIPTIONAL REGULATOR RV0890C-RELATED"/>
    <property type="match status" value="1"/>
</dbReference>
<dbReference type="InterPro" id="IPR011990">
    <property type="entry name" value="TPR-like_helical_dom_sf"/>
</dbReference>
<dbReference type="Pfam" id="PF00486">
    <property type="entry name" value="Trans_reg_C"/>
    <property type="match status" value="1"/>
</dbReference>
<dbReference type="OrthoDB" id="9812579at2"/>
<dbReference type="InterPro" id="IPR036388">
    <property type="entry name" value="WH-like_DNA-bd_sf"/>
</dbReference>
<comment type="similarity">
    <text evidence="1">Belongs to the AfsR/DnrI/RedD regulatory family.</text>
</comment>
<dbReference type="SMART" id="SM00862">
    <property type="entry name" value="Trans_reg_C"/>
    <property type="match status" value="1"/>
</dbReference>
<gene>
    <name evidence="5" type="ORF">GKO32_02375</name>
</gene>
<evidence type="ECO:0000256" key="2">
    <source>
        <dbReference type="ARBA" id="ARBA00023125"/>
    </source>
</evidence>
<dbReference type="InterPro" id="IPR001867">
    <property type="entry name" value="OmpR/PhoB-type_DNA-bd"/>
</dbReference>
<keyword evidence="2 3" id="KW-0238">DNA-binding</keyword>
<feature type="DNA-binding region" description="OmpR/PhoB-type" evidence="3">
    <location>
        <begin position="1"/>
        <end position="83"/>
    </location>
</feature>
<dbReference type="InterPro" id="IPR005158">
    <property type="entry name" value="BTAD"/>
</dbReference>
<dbReference type="PRINTS" id="PR00364">
    <property type="entry name" value="DISEASERSIST"/>
</dbReference>
<dbReference type="Pfam" id="PF25872">
    <property type="entry name" value="HTH_77"/>
    <property type="match status" value="1"/>
</dbReference>
<comment type="caution">
    <text evidence="5">The sequence shown here is derived from an EMBL/GenBank/DDBJ whole genome shotgun (WGS) entry which is preliminary data.</text>
</comment>
<reference evidence="5 6" key="1">
    <citation type="submission" date="2019-11" db="EMBL/GenBank/DDBJ databases">
        <title>Draft genome of Amycolatopsis RM579.</title>
        <authorList>
            <person name="Duangmal K."/>
            <person name="Mingma R."/>
        </authorList>
    </citation>
    <scope>NUCLEOTIDE SEQUENCE [LARGE SCALE GENOMIC DNA]</scope>
    <source>
        <strain evidence="5 6">RM579</strain>
    </source>
</reference>
<dbReference type="InterPro" id="IPR058852">
    <property type="entry name" value="HTH_77"/>
</dbReference>
<dbReference type="PROSITE" id="PS51755">
    <property type="entry name" value="OMPR_PHOB"/>
    <property type="match status" value="1"/>
</dbReference>
<dbReference type="SUPFAM" id="SSF48452">
    <property type="entry name" value="TPR-like"/>
    <property type="match status" value="2"/>
</dbReference>
<dbReference type="SMART" id="SM00028">
    <property type="entry name" value="TPR"/>
    <property type="match status" value="4"/>
</dbReference>
<evidence type="ECO:0000259" key="4">
    <source>
        <dbReference type="PROSITE" id="PS51755"/>
    </source>
</evidence>
<feature type="domain" description="OmpR/PhoB-type" evidence="4">
    <location>
        <begin position="1"/>
        <end position="83"/>
    </location>
</feature>
<dbReference type="EMBL" id="WMBA01000002">
    <property type="protein sequence ID" value="MTD52827.1"/>
    <property type="molecule type" value="Genomic_DNA"/>
</dbReference>
<dbReference type="RefSeq" id="WP_154755050.1">
    <property type="nucleotide sequence ID" value="NZ_WMBA01000002.1"/>
</dbReference>
<proteinExistence type="inferred from homology"/>
<dbReference type="PANTHER" id="PTHR47691">
    <property type="entry name" value="REGULATOR-RELATED"/>
    <property type="match status" value="1"/>
</dbReference>
<dbReference type="Proteomes" id="UP000440096">
    <property type="component" value="Unassembled WGS sequence"/>
</dbReference>
<evidence type="ECO:0000313" key="6">
    <source>
        <dbReference type="Proteomes" id="UP000440096"/>
    </source>
</evidence>
<dbReference type="Gene3D" id="1.10.10.10">
    <property type="entry name" value="Winged helix-like DNA-binding domain superfamily/Winged helix DNA-binding domain"/>
    <property type="match status" value="1"/>
</dbReference>
<evidence type="ECO:0000313" key="5">
    <source>
        <dbReference type="EMBL" id="MTD52827.1"/>
    </source>
</evidence>
<evidence type="ECO:0000256" key="1">
    <source>
        <dbReference type="ARBA" id="ARBA00005820"/>
    </source>
</evidence>
<dbReference type="CDD" id="cd15831">
    <property type="entry name" value="BTAD"/>
    <property type="match status" value="1"/>
</dbReference>
<dbReference type="SUPFAM" id="SSF46894">
    <property type="entry name" value="C-terminal effector domain of the bipartite response regulators"/>
    <property type="match status" value="1"/>
</dbReference>
<dbReference type="InterPro" id="IPR027417">
    <property type="entry name" value="P-loop_NTPase"/>
</dbReference>
<dbReference type="Gene3D" id="1.25.40.10">
    <property type="entry name" value="Tetratricopeptide repeat domain"/>
    <property type="match status" value="2"/>
</dbReference>
<keyword evidence="6" id="KW-1185">Reference proteome</keyword>
<sequence>MLMRFGILGPVLADGEVGGPRPRALLALLLLEAGRVVSTGRLSEALYGDEPPGANALQAQVSRLRRRLGVPIERQPAGYRLVVDPDDVDVHRFARLAGAGRQALHTGEHAEAARLLREALLLWRGPALADVEAPFAEGQAVRLAEERATAIEDLAEAELALGEAEVAPELRELATAQPLRERTQSLLVRALSKSGRQAEALAVFEGTRRRLADELGADPSAELAEAHLVALRAEPLRTTAAPAQLTSFVGREDELNRVAHLLTGSRLVTLTGTGGAGKTRLAIEVTGPGACFADLAPADGGAVPQVVLDALGLREKRLFGMAAEADPVRRIVSALADRELLLVLDNCEHVIDEAAALVHRLLAGCPGLRVLATSREPLGITGEALCPVPPLAEETALRLFADRAVAVSPEFTMDTDVVRRICAAVDRLPLAIELAAARLRTLPLPQLETRLADRFRLLSRGSRTAAPRHQTLGAVVTWSWDLLTLEEQQLLRRLSVFPGGATVTSASVVCGLSEVAADELLTGLADKSLVEVHGDRFRMLDTIRAYAAERLAEAGERDAISRAHAEFFLDLARTADPHLRRTEQLTWLARLTAEHANLHAALRWAVSADVELALRLVGAQTAYWRLRGVLSENIPLAARLLDELGPRTPPGLEEEYVLTVLSAGPSEVDRQRAETIMHTLDWPLRQPQLLIGWAMFAGPPRPDEPPTPMQRRLGTVDDPWLRALWHFSQSYLRLFNGQIDEAGPDLRAALAGFRQVGDRWGISQTLDGLATHADLTGDWARAVELTDEAIVLLEELGALEDLAELWARRGDRLCHGGKLTDAEVAYDHAVELARRSGVPAILAATYLGRGTLAMRRGEVAEARRWHESALETCGTDWLSAGTRSRVLTALGRVTGDGSRHDAAVRSALGQQFDIDVAEATEGLAEFVARGDPGQAAYLLGLAEALRGRPRTGDPALTRLREQLGDSPDFARGKAKSAAAARDCLRTYRGESC</sequence>
<accession>A0A6N7YIU5</accession>
<dbReference type="SUPFAM" id="SSF52540">
    <property type="entry name" value="P-loop containing nucleoside triphosphate hydrolases"/>
    <property type="match status" value="1"/>
</dbReference>
<dbReference type="GO" id="GO:0000160">
    <property type="term" value="P:phosphorelay signal transduction system"/>
    <property type="evidence" value="ECO:0007669"/>
    <property type="project" value="InterPro"/>
</dbReference>
<dbReference type="GO" id="GO:0006355">
    <property type="term" value="P:regulation of DNA-templated transcription"/>
    <property type="evidence" value="ECO:0007669"/>
    <property type="project" value="InterPro"/>
</dbReference>
<evidence type="ECO:0000256" key="3">
    <source>
        <dbReference type="PROSITE-ProRule" id="PRU01091"/>
    </source>
</evidence>
<dbReference type="GO" id="GO:0003677">
    <property type="term" value="F:DNA binding"/>
    <property type="evidence" value="ECO:0007669"/>
    <property type="project" value="UniProtKB-UniRule"/>
</dbReference>
<dbReference type="SMART" id="SM01043">
    <property type="entry name" value="BTAD"/>
    <property type="match status" value="1"/>
</dbReference>